<sequence>MSRVPAGRRRPAGRLGDSAAEAPLRPPRPPARPLCARQCRHLGVGSAGRAATGHHEGHGRAARVRRALRAWGRADTGRREDQGSGAREVRSYRAPRGSLKCGARGEDAQDAAGEGSAGTGHREGYGRAARCRQGPRTLQSRLTSCPPDFS</sequence>
<accession>A0ABN8ZMJ8</accession>
<dbReference type="Proteomes" id="UP001176941">
    <property type="component" value="Chromosome 4"/>
</dbReference>
<gene>
    <name evidence="2" type="ORF">MRATA1EN1_LOCUS24109</name>
</gene>
<feature type="region of interest" description="Disordered" evidence="1">
    <location>
        <begin position="70"/>
        <end position="150"/>
    </location>
</feature>
<dbReference type="EMBL" id="OX459940">
    <property type="protein sequence ID" value="CAI9175147.1"/>
    <property type="molecule type" value="Genomic_DNA"/>
</dbReference>
<evidence type="ECO:0000313" key="3">
    <source>
        <dbReference type="Proteomes" id="UP001176941"/>
    </source>
</evidence>
<feature type="compositionally biased region" description="Basic residues" evidence="1">
    <location>
        <begin position="1"/>
        <end position="12"/>
    </location>
</feature>
<name>A0ABN8ZMJ8_RANTA</name>
<proteinExistence type="predicted"/>
<evidence type="ECO:0000256" key="1">
    <source>
        <dbReference type="SAM" id="MobiDB-lite"/>
    </source>
</evidence>
<feature type="region of interest" description="Disordered" evidence="1">
    <location>
        <begin position="1"/>
        <end position="35"/>
    </location>
</feature>
<keyword evidence="3" id="KW-1185">Reference proteome</keyword>
<protein>
    <submittedName>
        <fullName evidence="2">Uncharacterized protein</fullName>
    </submittedName>
</protein>
<feature type="compositionally biased region" description="Basic and acidic residues" evidence="1">
    <location>
        <begin position="75"/>
        <end position="91"/>
    </location>
</feature>
<organism evidence="2 3">
    <name type="scientific">Rangifer tarandus platyrhynchus</name>
    <name type="common">Svalbard reindeer</name>
    <dbReference type="NCBI Taxonomy" id="3082113"/>
    <lineage>
        <taxon>Eukaryota</taxon>
        <taxon>Metazoa</taxon>
        <taxon>Chordata</taxon>
        <taxon>Craniata</taxon>
        <taxon>Vertebrata</taxon>
        <taxon>Euteleostomi</taxon>
        <taxon>Mammalia</taxon>
        <taxon>Eutheria</taxon>
        <taxon>Laurasiatheria</taxon>
        <taxon>Artiodactyla</taxon>
        <taxon>Ruminantia</taxon>
        <taxon>Pecora</taxon>
        <taxon>Cervidae</taxon>
        <taxon>Odocoileinae</taxon>
        <taxon>Rangifer</taxon>
    </lineage>
</organism>
<reference evidence="2" key="1">
    <citation type="submission" date="2023-04" db="EMBL/GenBank/DDBJ databases">
        <authorList>
            <consortium name="ELIXIR-Norway"/>
        </authorList>
    </citation>
    <scope>NUCLEOTIDE SEQUENCE [LARGE SCALE GENOMIC DNA]</scope>
</reference>
<evidence type="ECO:0000313" key="2">
    <source>
        <dbReference type="EMBL" id="CAI9175147.1"/>
    </source>
</evidence>